<keyword evidence="2" id="KW-1185">Reference proteome</keyword>
<dbReference type="Proteomes" id="UP000054653">
    <property type="component" value="Unassembled WGS sequence"/>
</dbReference>
<gene>
    <name evidence="1" type="ORF">T03_2092</name>
</gene>
<dbReference type="EMBL" id="JYDI01003384">
    <property type="protein sequence ID" value="KRY24063.1"/>
    <property type="molecule type" value="Genomic_DNA"/>
</dbReference>
<comment type="caution">
    <text evidence="1">The sequence shown here is derived from an EMBL/GenBank/DDBJ whole genome shotgun (WGS) entry which is preliminary data.</text>
</comment>
<accession>A0A0V1AGU8</accession>
<proteinExistence type="predicted"/>
<organism evidence="1 2">
    <name type="scientific">Trichinella britovi</name>
    <name type="common">Parasitic roundworm</name>
    <dbReference type="NCBI Taxonomy" id="45882"/>
    <lineage>
        <taxon>Eukaryota</taxon>
        <taxon>Metazoa</taxon>
        <taxon>Ecdysozoa</taxon>
        <taxon>Nematoda</taxon>
        <taxon>Enoplea</taxon>
        <taxon>Dorylaimia</taxon>
        <taxon>Trichinellida</taxon>
        <taxon>Trichinellidae</taxon>
        <taxon>Trichinella</taxon>
    </lineage>
</organism>
<dbReference type="AlphaFoldDB" id="A0A0V1AGU8"/>
<evidence type="ECO:0000313" key="1">
    <source>
        <dbReference type="EMBL" id="KRY24063.1"/>
    </source>
</evidence>
<name>A0A0V1AGU8_TRIBR</name>
<reference evidence="1 2" key="1">
    <citation type="submission" date="2015-01" db="EMBL/GenBank/DDBJ databases">
        <title>Evolution of Trichinella species and genotypes.</title>
        <authorList>
            <person name="Korhonen P.K."/>
            <person name="Edoardo P."/>
            <person name="Giuseppe L.R."/>
            <person name="Gasser R.B."/>
        </authorList>
    </citation>
    <scope>NUCLEOTIDE SEQUENCE [LARGE SCALE GENOMIC DNA]</scope>
    <source>
        <strain evidence="1">ISS120</strain>
    </source>
</reference>
<evidence type="ECO:0000313" key="2">
    <source>
        <dbReference type="Proteomes" id="UP000054653"/>
    </source>
</evidence>
<protein>
    <submittedName>
        <fullName evidence="1">Uncharacterized protein</fullName>
    </submittedName>
</protein>
<sequence>MKQEVKCCWAESTETSENNEIFEHSASKAAL</sequence>